<accession>A0A679G635</accession>
<evidence type="ECO:0000259" key="9">
    <source>
        <dbReference type="Pfam" id="PF05193"/>
    </source>
</evidence>
<dbReference type="Pfam" id="PF00675">
    <property type="entry name" value="Peptidase_M16"/>
    <property type="match status" value="1"/>
</dbReference>
<keyword evidence="6" id="KW-1133">Transmembrane helix</keyword>
<gene>
    <name evidence="10" type="ORF">PtoMrB4_01180</name>
</gene>
<dbReference type="PANTHER" id="PTHR43690">
    <property type="entry name" value="NARDILYSIN"/>
    <property type="match status" value="1"/>
</dbReference>
<organism evidence="10 11">
    <name type="scientific">Metapseudomonas otitidis</name>
    <dbReference type="NCBI Taxonomy" id="319939"/>
    <lineage>
        <taxon>Bacteria</taxon>
        <taxon>Pseudomonadati</taxon>
        <taxon>Pseudomonadota</taxon>
        <taxon>Gammaproteobacteria</taxon>
        <taxon>Pseudomonadales</taxon>
        <taxon>Pseudomonadaceae</taxon>
        <taxon>Metapseudomonas</taxon>
    </lineage>
</organism>
<dbReference type="Gene3D" id="3.30.830.10">
    <property type="entry name" value="Metalloenzyme, LuxS/M16 peptidase-like"/>
    <property type="match status" value="2"/>
</dbReference>
<dbReference type="InterPro" id="IPR050626">
    <property type="entry name" value="Peptidase_M16"/>
</dbReference>
<reference evidence="10 11" key="1">
    <citation type="journal article" date="2020" name="Microbiol. Resour. Announc.">
        <title>Complete genome sequence of Pseudomonas otitidis strain MrB4, isolated from Lake Biwa in Japan.</title>
        <authorList>
            <person name="Miyazaki K."/>
            <person name="Hase E."/>
            <person name="Maruya T."/>
        </authorList>
    </citation>
    <scope>NUCLEOTIDE SEQUENCE [LARGE SCALE GENOMIC DNA]</scope>
    <source>
        <strain evidence="10 11">MrB4</strain>
    </source>
</reference>
<evidence type="ECO:0000313" key="11">
    <source>
        <dbReference type="Proteomes" id="UP000501237"/>
    </source>
</evidence>
<keyword evidence="5" id="KW-0482">Metalloprotease</keyword>
<dbReference type="GeneID" id="57395326"/>
<dbReference type="GO" id="GO:0006508">
    <property type="term" value="P:proteolysis"/>
    <property type="evidence" value="ECO:0007669"/>
    <property type="project" value="UniProtKB-KW"/>
</dbReference>
<evidence type="ECO:0000313" key="10">
    <source>
        <dbReference type="EMBL" id="BCA26141.1"/>
    </source>
</evidence>
<evidence type="ECO:0000256" key="1">
    <source>
        <dbReference type="ARBA" id="ARBA00007261"/>
    </source>
</evidence>
<sequence length="457" mass="51392">MRYLLCLLLLLGTPAHAFDRDQVEGYLLENGLQVILKPTPNRGHISIRLVVGVGFDDFACDEKELPHLLEHLFFSGLPGNGEADLEARMQALGGEWNAFTSDSDTAFVLEVAARNQRQALDLLLAILRETPLDEGRVAAAKRVVQREGGGHYSHLERLLDHQSLGREAHEQLAVELGLACAERPSVEGLTLERLQDVRDTWYGANNMSLIVVGDLDPRLPAYLDRRYGELPPVEVREHPALPTISAEAAPRLTLRKGLVGNGATLHWIFPEPLEDGADYATLELLQDYLDWELYQQLRIRSGLSYGPWTDRRAYGGQSFTSLNADLEREDLDEAVQVLQDTTRRLREHGVDRTSFERLRRLAVDRQAWAAQGDVALADYYWGALGTYQDGRFESTAKAFAQVTPEQVDSTVRALFAEPGYLRIEAPLLTYEQLAWLLAALLALLALAGWWLHRRLRR</sequence>
<protein>
    <submittedName>
        <fullName evidence="10">Peptidase M16</fullName>
    </submittedName>
</protein>
<dbReference type="InterPro" id="IPR011765">
    <property type="entry name" value="Pept_M16_N"/>
</dbReference>
<dbReference type="GO" id="GO:0008237">
    <property type="term" value="F:metallopeptidase activity"/>
    <property type="evidence" value="ECO:0007669"/>
    <property type="project" value="UniProtKB-KW"/>
</dbReference>
<evidence type="ECO:0000256" key="2">
    <source>
        <dbReference type="ARBA" id="ARBA00022670"/>
    </source>
</evidence>
<dbReference type="Pfam" id="PF05193">
    <property type="entry name" value="Peptidase_M16_C"/>
    <property type="match status" value="1"/>
</dbReference>
<dbReference type="KEGG" id="poj:PtoMrB4_01180"/>
<dbReference type="InterPro" id="IPR007863">
    <property type="entry name" value="Peptidase_M16_C"/>
</dbReference>
<evidence type="ECO:0000256" key="6">
    <source>
        <dbReference type="SAM" id="Phobius"/>
    </source>
</evidence>
<feature type="domain" description="Peptidase M16 N-terminal" evidence="8">
    <location>
        <begin position="34"/>
        <end position="148"/>
    </location>
</feature>
<evidence type="ECO:0000259" key="8">
    <source>
        <dbReference type="Pfam" id="PF00675"/>
    </source>
</evidence>
<feature type="chain" id="PRO_5025694539" evidence="7">
    <location>
        <begin position="18"/>
        <end position="457"/>
    </location>
</feature>
<dbReference type="PANTHER" id="PTHR43690:SF17">
    <property type="entry name" value="PROTEIN YHJJ"/>
    <property type="match status" value="1"/>
</dbReference>
<feature type="signal peptide" evidence="7">
    <location>
        <begin position="1"/>
        <end position="17"/>
    </location>
</feature>
<name>A0A679G635_9GAMM</name>
<dbReference type="InterPro" id="IPR011249">
    <property type="entry name" value="Metalloenz_LuxS/M16"/>
</dbReference>
<keyword evidence="2" id="KW-0645">Protease</keyword>
<evidence type="ECO:0000256" key="7">
    <source>
        <dbReference type="SAM" id="SignalP"/>
    </source>
</evidence>
<keyword evidence="7" id="KW-0732">Signal</keyword>
<dbReference type="EMBL" id="AP022642">
    <property type="protein sequence ID" value="BCA26141.1"/>
    <property type="molecule type" value="Genomic_DNA"/>
</dbReference>
<dbReference type="GO" id="GO:0046872">
    <property type="term" value="F:metal ion binding"/>
    <property type="evidence" value="ECO:0007669"/>
    <property type="project" value="InterPro"/>
</dbReference>
<evidence type="ECO:0000256" key="5">
    <source>
        <dbReference type="ARBA" id="ARBA00023049"/>
    </source>
</evidence>
<feature type="domain" description="Peptidase M16 C-terminal" evidence="9">
    <location>
        <begin position="189"/>
        <end position="360"/>
    </location>
</feature>
<dbReference type="SUPFAM" id="SSF63411">
    <property type="entry name" value="LuxS/MPP-like metallohydrolase"/>
    <property type="match status" value="2"/>
</dbReference>
<keyword evidence="6" id="KW-0812">Transmembrane</keyword>
<keyword evidence="6" id="KW-0472">Membrane</keyword>
<dbReference type="AlphaFoldDB" id="A0A679G635"/>
<keyword evidence="4" id="KW-0862">Zinc</keyword>
<evidence type="ECO:0000256" key="3">
    <source>
        <dbReference type="ARBA" id="ARBA00022801"/>
    </source>
</evidence>
<dbReference type="RefSeq" id="WP_172432252.1">
    <property type="nucleotide sequence ID" value="NZ_AP022642.1"/>
</dbReference>
<feature type="transmembrane region" description="Helical" evidence="6">
    <location>
        <begin position="433"/>
        <end position="451"/>
    </location>
</feature>
<keyword evidence="3" id="KW-0378">Hydrolase</keyword>
<comment type="similarity">
    <text evidence="1">Belongs to the peptidase M16 family.</text>
</comment>
<proteinExistence type="inferred from homology"/>
<evidence type="ECO:0000256" key="4">
    <source>
        <dbReference type="ARBA" id="ARBA00022833"/>
    </source>
</evidence>
<dbReference type="Proteomes" id="UP000501237">
    <property type="component" value="Chromosome"/>
</dbReference>